<keyword evidence="2" id="KW-1133">Transmembrane helix</keyword>
<keyword evidence="4" id="KW-1185">Reference proteome</keyword>
<feature type="transmembrane region" description="Helical" evidence="2">
    <location>
        <begin position="7"/>
        <end position="24"/>
    </location>
</feature>
<protein>
    <submittedName>
        <fullName evidence="3">DUF4229 domain-containing protein</fullName>
    </submittedName>
</protein>
<feature type="region of interest" description="Disordered" evidence="1">
    <location>
        <begin position="67"/>
        <end position="97"/>
    </location>
</feature>
<dbReference type="EMBL" id="CP104874">
    <property type="protein sequence ID" value="WWF05998.1"/>
    <property type="molecule type" value="Genomic_DNA"/>
</dbReference>
<evidence type="ECO:0000313" key="4">
    <source>
        <dbReference type="Proteomes" id="UP001381003"/>
    </source>
</evidence>
<gene>
    <name evidence="3" type="ORF">N5P18_03755</name>
</gene>
<feature type="transmembrane region" description="Helical" evidence="2">
    <location>
        <begin position="30"/>
        <end position="49"/>
    </location>
</feature>
<keyword evidence="2" id="KW-0812">Transmembrane</keyword>
<evidence type="ECO:0000256" key="2">
    <source>
        <dbReference type="SAM" id="Phobius"/>
    </source>
</evidence>
<proteinExistence type="predicted"/>
<name>A0ABZ2FF95_9MICO</name>
<reference evidence="3 4" key="1">
    <citation type="submission" date="2022-09" db="EMBL/GenBank/DDBJ databases">
        <title>Complete genome sequence of Janibacter terrae strain COS04-44, PCL-degrading bacteria isolated from oil spilled coast.</title>
        <authorList>
            <person name="Park H."/>
            <person name="Kim J.Y."/>
            <person name="An S.H."/>
            <person name="Lee C.M."/>
            <person name="Weon H.-Y."/>
        </authorList>
    </citation>
    <scope>NUCLEOTIDE SEQUENCE [LARGE SCALE GENOMIC DNA]</scope>
    <source>
        <strain evidence="3 4">COS04-44</strain>
    </source>
</reference>
<feature type="compositionally biased region" description="Basic and acidic residues" evidence="1">
    <location>
        <begin position="70"/>
        <end position="97"/>
    </location>
</feature>
<dbReference type="RefSeq" id="WP_068326358.1">
    <property type="nucleotide sequence ID" value="NZ_CP104874.1"/>
</dbReference>
<dbReference type="InterPro" id="IPR025323">
    <property type="entry name" value="DUF4229"/>
</dbReference>
<keyword evidence="2" id="KW-0472">Membrane</keyword>
<accession>A0ABZ2FF95</accession>
<evidence type="ECO:0000256" key="1">
    <source>
        <dbReference type="SAM" id="MobiDB-lite"/>
    </source>
</evidence>
<dbReference type="Proteomes" id="UP001381003">
    <property type="component" value="Chromosome"/>
</dbReference>
<evidence type="ECO:0000313" key="3">
    <source>
        <dbReference type="EMBL" id="WWF05998.1"/>
    </source>
</evidence>
<sequence length="97" mass="10912">MVRYTLLRFLIFFGCLALLWLLGLRDGNELPWLVVIAALASMVISAIVLRPFRVEMVEQIQARQAAKARARSERTDTDEAVEDAARGSSDEGPESYR</sequence>
<organism evidence="3 4">
    <name type="scientific">Janibacter terrae</name>
    <dbReference type="NCBI Taxonomy" id="103817"/>
    <lineage>
        <taxon>Bacteria</taxon>
        <taxon>Bacillati</taxon>
        <taxon>Actinomycetota</taxon>
        <taxon>Actinomycetes</taxon>
        <taxon>Micrococcales</taxon>
        <taxon>Intrasporangiaceae</taxon>
        <taxon>Janibacter</taxon>
    </lineage>
</organism>
<dbReference type="Pfam" id="PF14012">
    <property type="entry name" value="DUF4229"/>
    <property type="match status" value="1"/>
</dbReference>